<dbReference type="InterPro" id="IPR000914">
    <property type="entry name" value="SBP_5_dom"/>
</dbReference>
<sequence length="623" mass="70173">MSVLFTRRGFGQLALSALASGALAPRAFAALAKDTPLHGLSAFGDLRYGPDYPHFDYATPDAPKGGRVVFTVPSWILNQAPDTFDTFNTFVLQGNAPPRIEYLYDGLMVGSLDEPDGLYGQLADSVTVSGDENTFRFRLRPQARFSTGEPVTAADVAFSYTSMKRDGHPSLLVALAELEEATAEDERTVVLRFSGRQTLPTALATLSLPVVPASFFANRPFTQGGFDPIPGSGPYRIGAFIAGRFVEYERREDYWARDMPFQRGLDHFGTIRVEFFRDRQTALEAFKKGDTTLREEFTTRAWANEYDFPAVREGRVVKDILPEEKWPNFQCWALNQRRARFADARVRRAINLCFDFEWTNANLLFGLREHSDSPFQLSTYVAAGTPSPEELAILEPLRTQLPPEVFGEVWRQPVSDGSGRDRRLLQEASKLLAEAGWTRSGGALVNASGERFTLEYMLNDPEQARVYGKMVETMRLLGIDATMRVVDASQYQDRLNRFDFDMVLARFSLNGTPTRESLSLFFGSDTRERNGSYNYPGMADPAVDALLTRIGEARTRPELDVAMRCLDRVLRSRLDWIPNIHAQGHAMAWWDMFGRPATKPDYGFPAERLWWYDEAKARAIGRA</sequence>
<feature type="chain" id="PRO_5011609750" evidence="4">
    <location>
        <begin position="30"/>
        <end position="623"/>
    </location>
</feature>
<dbReference type="InterPro" id="IPR006311">
    <property type="entry name" value="TAT_signal"/>
</dbReference>
<dbReference type="EMBL" id="FNIT01000011">
    <property type="protein sequence ID" value="SDO72033.1"/>
    <property type="molecule type" value="Genomic_DNA"/>
</dbReference>
<dbReference type="InterPro" id="IPR039424">
    <property type="entry name" value="SBP_5"/>
</dbReference>
<reference evidence="6 7" key="1">
    <citation type="submission" date="2016-10" db="EMBL/GenBank/DDBJ databases">
        <authorList>
            <person name="de Groot N.N."/>
        </authorList>
    </citation>
    <scope>NUCLEOTIDE SEQUENCE [LARGE SCALE GENOMIC DNA]</scope>
    <source>
        <strain evidence="7">L7-484,KACC 16230,DSM 25025</strain>
    </source>
</reference>
<dbReference type="GO" id="GO:1904680">
    <property type="term" value="F:peptide transmembrane transporter activity"/>
    <property type="evidence" value="ECO:0007669"/>
    <property type="project" value="TreeGrafter"/>
</dbReference>
<feature type="domain" description="Solute-binding protein family 5" evidence="5">
    <location>
        <begin position="118"/>
        <end position="525"/>
    </location>
</feature>
<protein>
    <submittedName>
        <fullName evidence="6">Microcin C transport system substrate-binding protein</fullName>
    </submittedName>
</protein>
<dbReference type="SUPFAM" id="SSF53850">
    <property type="entry name" value="Periplasmic binding protein-like II"/>
    <property type="match status" value="1"/>
</dbReference>
<name>A0A1H0LVA3_9HYPH</name>
<dbReference type="GO" id="GO:0030288">
    <property type="term" value="C:outer membrane-bounded periplasmic space"/>
    <property type="evidence" value="ECO:0007669"/>
    <property type="project" value="TreeGrafter"/>
</dbReference>
<keyword evidence="7" id="KW-1185">Reference proteome</keyword>
<organism evidence="6 7">
    <name type="scientific">Aureimonas jatrophae</name>
    <dbReference type="NCBI Taxonomy" id="1166073"/>
    <lineage>
        <taxon>Bacteria</taxon>
        <taxon>Pseudomonadati</taxon>
        <taxon>Pseudomonadota</taxon>
        <taxon>Alphaproteobacteria</taxon>
        <taxon>Hyphomicrobiales</taxon>
        <taxon>Aurantimonadaceae</taxon>
        <taxon>Aureimonas</taxon>
    </lineage>
</organism>
<dbReference type="PIRSF" id="PIRSF002741">
    <property type="entry name" value="MppA"/>
    <property type="match status" value="1"/>
</dbReference>
<evidence type="ECO:0000256" key="4">
    <source>
        <dbReference type="SAM" id="SignalP"/>
    </source>
</evidence>
<dbReference type="Gene3D" id="3.40.190.10">
    <property type="entry name" value="Periplasmic binding protein-like II"/>
    <property type="match status" value="1"/>
</dbReference>
<evidence type="ECO:0000313" key="7">
    <source>
        <dbReference type="Proteomes" id="UP000198793"/>
    </source>
</evidence>
<evidence type="ECO:0000256" key="2">
    <source>
        <dbReference type="ARBA" id="ARBA00005695"/>
    </source>
</evidence>
<comment type="similarity">
    <text evidence="2">Belongs to the bacterial solute-binding protein 5 family.</text>
</comment>
<dbReference type="AlphaFoldDB" id="A0A1H0LVA3"/>
<dbReference type="OrthoDB" id="9803988at2"/>
<dbReference type="RefSeq" id="WP_090676422.1">
    <property type="nucleotide sequence ID" value="NZ_FNIT01000011.1"/>
</dbReference>
<evidence type="ECO:0000259" key="5">
    <source>
        <dbReference type="Pfam" id="PF00496"/>
    </source>
</evidence>
<dbReference type="STRING" id="1166073.SAMN05192530_11170"/>
<evidence type="ECO:0000256" key="1">
    <source>
        <dbReference type="ARBA" id="ARBA00004418"/>
    </source>
</evidence>
<dbReference type="Pfam" id="PF00496">
    <property type="entry name" value="SBP_bac_5"/>
    <property type="match status" value="1"/>
</dbReference>
<comment type="subcellular location">
    <subcellularLocation>
        <location evidence="1">Periplasm</location>
    </subcellularLocation>
</comment>
<dbReference type="PROSITE" id="PS51318">
    <property type="entry name" value="TAT"/>
    <property type="match status" value="1"/>
</dbReference>
<gene>
    <name evidence="6" type="ORF">SAMN05192530_11170</name>
</gene>
<accession>A0A1H0LVA3</accession>
<dbReference type="Proteomes" id="UP000198793">
    <property type="component" value="Unassembled WGS sequence"/>
</dbReference>
<keyword evidence="3 4" id="KW-0732">Signal</keyword>
<dbReference type="Gene3D" id="3.10.105.10">
    <property type="entry name" value="Dipeptide-binding Protein, Domain 3"/>
    <property type="match status" value="1"/>
</dbReference>
<evidence type="ECO:0000313" key="6">
    <source>
        <dbReference type="EMBL" id="SDO72033.1"/>
    </source>
</evidence>
<dbReference type="PANTHER" id="PTHR30290">
    <property type="entry name" value="PERIPLASMIC BINDING COMPONENT OF ABC TRANSPORTER"/>
    <property type="match status" value="1"/>
</dbReference>
<dbReference type="InterPro" id="IPR030678">
    <property type="entry name" value="Peptide/Ni-bd"/>
</dbReference>
<dbReference type="GO" id="GO:0015833">
    <property type="term" value="P:peptide transport"/>
    <property type="evidence" value="ECO:0007669"/>
    <property type="project" value="TreeGrafter"/>
</dbReference>
<dbReference type="CDD" id="cd08497">
    <property type="entry name" value="MbnE-like"/>
    <property type="match status" value="1"/>
</dbReference>
<feature type="signal peptide" evidence="4">
    <location>
        <begin position="1"/>
        <end position="29"/>
    </location>
</feature>
<dbReference type="GO" id="GO:0042884">
    <property type="term" value="P:microcin transport"/>
    <property type="evidence" value="ECO:0007669"/>
    <property type="project" value="TreeGrafter"/>
</dbReference>
<dbReference type="PANTHER" id="PTHR30290:SF64">
    <property type="entry name" value="ABC TRANSPORTER PERIPLASMIC BINDING PROTEIN"/>
    <property type="match status" value="1"/>
</dbReference>
<dbReference type="GO" id="GO:0043190">
    <property type="term" value="C:ATP-binding cassette (ABC) transporter complex"/>
    <property type="evidence" value="ECO:0007669"/>
    <property type="project" value="InterPro"/>
</dbReference>
<proteinExistence type="inferred from homology"/>
<evidence type="ECO:0000256" key="3">
    <source>
        <dbReference type="ARBA" id="ARBA00022729"/>
    </source>
</evidence>